<dbReference type="InterPro" id="IPR052894">
    <property type="entry name" value="AsmA-related"/>
</dbReference>
<gene>
    <name evidence="2" type="ORF">GCM10022406_09750</name>
</gene>
<protein>
    <recommendedName>
        <fullName evidence="4">AsmA-like C-terminal domain-containing protein</fullName>
    </recommendedName>
</protein>
<reference evidence="3" key="1">
    <citation type="journal article" date="2019" name="Int. J. Syst. Evol. Microbiol.">
        <title>The Global Catalogue of Microorganisms (GCM) 10K type strain sequencing project: providing services to taxonomists for standard genome sequencing and annotation.</title>
        <authorList>
            <consortium name="The Broad Institute Genomics Platform"/>
            <consortium name="The Broad Institute Genome Sequencing Center for Infectious Disease"/>
            <person name="Wu L."/>
            <person name="Ma J."/>
        </authorList>
    </citation>
    <scope>NUCLEOTIDE SEQUENCE [LARGE SCALE GENOMIC DNA]</scope>
    <source>
        <strain evidence="3">JCM 17214</strain>
    </source>
</reference>
<dbReference type="Proteomes" id="UP001499909">
    <property type="component" value="Unassembled WGS sequence"/>
</dbReference>
<feature type="compositionally biased region" description="Acidic residues" evidence="1">
    <location>
        <begin position="748"/>
        <end position="758"/>
    </location>
</feature>
<dbReference type="PANTHER" id="PTHR30441">
    <property type="entry name" value="DUF748 DOMAIN-CONTAINING PROTEIN"/>
    <property type="match status" value="1"/>
</dbReference>
<keyword evidence="3" id="KW-1185">Reference proteome</keyword>
<dbReference type="EMBL" id="BAABDH010000016">
    <property type="protein sequence ID" value="GAA3925846.1"/>
    <property type="molecule type" value="Genomic_DNA"/>
</dbReference>
<proteinExistence type="predicted"/>
<organism evidence="2 3">
    <name type="scientific">Hymenobacter algoricola</name>
    <dbReference type="NCBI Taxonomy" id="486267"/>
    <lineage>
        <taxon>Bacteria</taxon>
        <taxon>Pseudomonadati</taxon>
        <taxon>Bacteroidota</taxon>
        <taxon>Cytophagia</taxon>
        <taxon>Cytophagales</taxon>
        <taxon>Hymenobacteraceae</taxon>
        <taxon>Hymenobacter</taxon>
    </lineage>
</organism>
<accession>A0ABP7MMT5</accession>
<evidence type="ECO:0008006" key="4">
    <source>
        <dbReference type="Google" id="ProtNLM"/>
    </source>
</evidence>
<feature type="region of interest" description="Disordered" evidence="1">
    <location>
        <begin position="745"/>
        <end position="774"/>
    </location>
</feature>
<sequence>MLSLALWLLGSGYGRRKLEALVRQRLAHNSELVLAPFEVQVSLWRDFPHVTASLHHLALTDTAYRQRVPVFRVGRADLRLELAALLRGRVRVTRLMVSDVDFREQVDVLGRSWGLHGKRRGARQGQGPPLDMTLDSLIVHNFRITSRNDYAHSAFGATVRRARLTVSLRRGVLHTTGTLGATLDYLRNAGGTLFEKEPVWARVHYHYAFEPRQGTIFPSPATLNGDTIRVQGTHTKAPGQAGTRLNLSFAGQQPLTEVLRAALPEAAQPYLAGAASPSKARIHYTIQGLSGPTVSPHNVLRFGLRGARLTWPDSARRITHWDLQGTYDNGPGRSPQTTSLRLNHCRINTSAGRLDVALLLLDFTRPFINGRVRGRTELAQLAGVVSPGVWRARRGTAEMDVRLRGLLPPAPSRRMAGRPQKSLSVRGTVTLRDASFVIPDRGVDMSELNVRVGLQDNVWRLSNASGVLDRMRFRATATTTDLFDYLIDRHATTRISGDFAVDELRVVRLRELLRPMARRPLAATGRRRPRPAPASMANLGSSLIPKGVRLNVNLRCRRLVLPADTLTNLAVTVQHDGRTVQLRNLAGELWGGRVRGTAAWPTDSLNRVAPINFQLGVRFGTINYRRFLALLSRPVKRSARAPASPALRELLLAANGRITCDVARVQLPDGEDLRGLTLQLNKTGASVQLPYLRFATTRGGTGRATASARVADNRLVAAEASLNLSYETLDVQKLLLLLASFNPKTSPDDDDDDDEALDGPDSLALAGPLPDRATRRAARAARRAQLNSRPTRKPDGTIISNGVLTAVLRVQADKVRYAALSGRRFRLVSRLSKGEARLDDCSLEAFQGRLSLRGRMITDAGRFHHPLHVQMLLQDIQLPEFFAAATAMRLNVLGADNIRGTLRCAADVRTDLDATFLPVFDQTTGYLKTDIRDLELLEVEALSQALRFMKAERTSHLFFEPVSTEFLLNRGELLIPDLDLNSNLSNLQLSGRYYIDGRADLYVGLNPFQTLFGNNSRRVERIRDNEPVRRAGRLTYLGLSRTEPGTKYKVRPFQRLEQREQQAALRQEYRQILQTQRLDTTLRLLRQVELVK</sequence>
<evidence type="ECO:0000313" key="3">
    <source>
        <dbReference type="Proteomes" id="UP001499909"/>
    </source>
</evidence>
<comment type="caution">
    <text evidence="2">The sequence shown here is derived from an EMBL/GenBank/DDBJ whole genome shotgun (WGS) entry which is preliminary data.</text>
</comment>
<evidence type="ECO:0000313" key="2">
    <source>
        <dbReference type="EMBL" id="GAA3925846.1"/>
    </source>
</evidence>
<name>A0ABP7MMT5_9BACT</name>
<dbReference type="PANTHER" id="PTHR30441:SF4">
    <property type="entry name" value="PROTEIN ASMA"/>
    <property type="match status" value="1"/>
</dbReference>
<evidence type="ECO:0000256" key="1">
    <source>
        <dbReference type="SAM" id="MobiDB-lite"/>
    </source>
</evidence>